<sequence>MTFLTGPEVLVRQATAEDWTLEEELVYQGRTERFVVPRGTLTDFASVPRVFVWLVPKFGRYTAAAVLHDHLVRVERPAGRISAVDADGLFRRAMRELGVPFLLRWFMWAAVRLGSLTDRDGRAGWLRDLPAVLAVTLVALPVVALPAVAIVVGLVLFGALEFLVWPVLLVGRLLRPDSDRAVNRPDPGFRT</sequence>
<keyword evidence="1" id="KW-0812">Transmembrane</keyword>
<evidence type="ECO:0000313" key="2">
    <source>
        <dbReference type="EMBL" id="QNG54010.1"/>
    </source>
</evidence>
<keyword evidence="3" id="KW-1185">Reference proteome</keyword>
<organism evidence="2 3">
    <name type="scientific">Pseudonocardia petroleophila</name>
    <dbReference type="NCBI Taxonomy" id="37331"/>
    <lineage>
        <taxon>Bacteria</taxon>
        <taxon>Bacillati</taxon>
        <taxon>Actinomycetota</taxon>
        <taxon>Actinomycetes</taxon>
        <taxon>Pseudonocardiales</taxon>
        <taxon>Pseudonocardiaceae</taxon>
        <taxon>Pseudonocardia</taxon>
    </lineage>
</organism>
<reference evidence="2 3" key="1">
    <citation type="submission" date="2020-08" db="EMBL/GenBank/DDBJ databases">
        <authorList>
            <person name="Mo P."/>
        </authorList>
    </citation>
    <scope>NUCLEOTIDE SEQUENCE [LARGE SCALE GENOMIC DNA]</scope>
    <source>
        <strain evidence="2 3">CGMCC 4.1532</strain>
    </source>
</reference>
<dbReference type="InterPro" id="IPR010767">
    <property type="entry name" value="Phage_CGC-2007_Cje0229"/>
</dbReference>
<dbReference type="EMBL" id="CP060131">
    <property type="protein sequence ID" value="QNG54010.1"/>
    <property type="molecule type" value="Genomic_DNA"/>
</dbReference>
<keyword evidence="1" id="KW-0472">Membrane</keyword>
<accession>A0A7G7MMJ9</accession>
<protein>
    <submittedName>
        <fullName evidence="2">DUF1353 domain-containing protein</fullName>
    </submittedName>
</protein>
<proteinExistence type="predicted"/>
<evidence type="ECO:0000313" key="3">
    <source>
        <dbReference type="Proteomes" id="UP000515728"/>
    </source>
</evidence>
<keyword evidence="1" id="KW-1133">Transmembrane helix</keyword>
<gene>
    <name evidence="2" type="ORF">H6H00_08930</name>
</gene>
<feature type="transmembrane region" description="Helical" evidence="1">
    <location>
        <begin position="97"/>
        <end position="117"/>
    </location>
</feature>
<feature type="transmembrane region" description="Helical" evidence="1">
    <location>
        <begin position="154"/>
        <end position="174"/>
    </location>
</feature>
<name>A0A7G7MMJ9_9PSEU</name>
<dbReference type="RefSeq" id="WP_185720834.1">
    <property type="nucleotide sequence ID" value="NZ_BAAAWI010000001.1"/>
</dbReference>
<dbReference type="Proteomes" id="UP000515728">
    <property type="component" value="Chromosome"/>
</dbReference>
<dbReference type="Pfam" id="PF07087">
    <property type="entry name" value="DUF1353"/>
    <property type="match status" value="1"/>
</dbReference>
<feature type="transmembrane region" description="Helical" evidence="1">
    <location>
        <begin position="129"/>
        <end position="148"/>
    </location>
</feature>
<evidence type="ECO:0000256" key="1">
    <source>
        <dbReference type="SAM" id="Phobius"/>
    </source>
</evidence>
<dbReference type="AlphaFoldDB" id="A0A7G7MMJ9"/>
<dbReference type="KEGG" id="ppel:H6H00_08930"/>